<keyword evidence="3" id="KW-1185">Reference proteome</keyword>
<dbReference type="AlphaFoldDB" id="A0AAE1FP47"/>
<reference evidence="2" key="1">
    <citation type="submission" date="2023-10" db="EMBL/GenBank/DDBJ databases">
        <title>Genome assemblies of two species of porcelain crab, Petrolisthes cinctipes and Petrolisthes manimaculis (Anomura: Porcellanidae).</title>
        <authorList>
            <person name="Angst P."/>
        </authorList>
    </citation>
    <scope>NUCLEOTIDE SEQUENCE</scope>
    <source>
        <strain evidence="2">PB745_01</strain>
        <tissue evidence="2">Gill</tissue>
    </source>
</reference>
<evidence type="ECO:0000256" key="1">
    <source>
        <dbReference type="SAM" id="MobiDB-lite"/>
    </source>
</evidence>
<comment type="caution">
    <text evidence="2">The sequence shown here is derived from an EMBL/GenBank/DDBJ whole genome shotgun (WGS) entry which is preliminary data.</text>
</comment>
<evidence type="ECO:0000313" key="2">
    <source>
        <dbReference type="EMBL" id="KAK3877842.1"/>
    </source>
</evidence>
<name>A0AAE1FP47_PETCI</name>
<evidence type="ECO:0000313" key="3">
    <source>
        <dbReference type="Proteomes" id="UP001286313"/>
    </source>
</evidence>
<accession>A0AAE1FP47</accession>
<dbReference type="Proteomes" id="UP001286313">
    <property type="component" value="Unassembled WGS sequence"/>
</dbReference>
<organism evidence="2 3">
    <name type="scientific">Petrolisthes cinctipes</name>
    <name type="common">Flat porcelain crab</name>
    <dbReference type="NCBI Taxonomy" id="88211"/>
    <lineage>
        <taxon>Eukaryota</taxon>
        <taxon>Metazoa</taxon>
        <taxon>Ecdysozoa</taxon>
        <taxon>Arthropoda</taxon>
        <taxon>Crustacea</taxon>
        <taxon>Multicrustacea</taxon>
        <taxon>Malacostraca</taxon>
        <taxon>Eumalacostraca</taxon>
        <taxon>Eucarida</taxon>
        <taxon>Decapoda</taxon>
        <taxon>Pleocyemata</taxon>
        <taxon>Anomura</taxon>
        <taxon>Galatheoidea</taxon>
        <taxon>Porcellanidae</taxon>
        <taxon>Petrolisthes</taxon>
    </lineage>
</organism>
<protein>
    <submittedName>
        <fullName evidence="2">Uncharacterized protein</fullName>
    </submittedName>
</protein>
<feature type="compositionally biased region" description="Pro residues" evidence="1">
    <location>
        <begin position="12"/>
        <end position="22"/>
    </location>
</feature>
<feature type="region of interest" description="Disordered" evidence="1">
    <location>
        <begin position="94"/>
        <end position="127"/>
    </location>
</feature>
<dbReference type="EMBL" id="JAWQEG010001620">
    <property type="protein sequence ID" value="KAK3877842.1"/>
    <property type="molecule type" value="Genomic_DNA"/>
</dbReference>
<proteinExistence type="predicted"/>
<feature type="region of interest" description="Disordered" evidence="1">
    <location>
        <begin position="1"/>
        <end position="25"/>
    </location>
</feature>
<sequence length="146" mass="16837">MNQPPLDTPFSYPHPPTAPQGPPSYYYLKKRRGSAPSLPLHQQGWESEFNRQPLLPLLPQLPQSRRRKSVPFDVMKKDIRCTQVEGREWCCQQQQQQQGSSVGRVDNTTTTPSPPHRRRSSLPMNFFHHSVCRKGKVPTHTLTTLR</sequence>
<gene>
    <name evidence="2" type="ORF">Pcinc_017485</name>
</gene>